<dbReference type="OrthoDB" id="785328at2759"/>
<accession>A0A9E7G5J2</accession>
<organism evidence="1 2">
    <name type="scientific">Musa troglodytarum</name>
    <name type="common">fe'i banana</name>
    <dbReference type="NCBI Taxonomy" id="320322"/>
    <lineage>
        <taxon>Eukaryota</taxon>
        <taxon>Viridiplantae</taxon>
        <taxon>Streptophyta</taxon>
        <taxon>Embryophyta</taxon>
        <taxon>Tracheophyta</taxon>
        <taxon>Spermatophyta</taxon>
        <taxon>Magnoliopsida</taxon>
        <taxon>Liliopsida</taxon>
        <taxon>Zingiberales</taxon>
        <taxon>Musaceae</taxon>
        <taxon>Musa</taxon>
    </lineage>
</organism>
<name>A0A9E7G5J2_9LILI</name>
<evidence type="ECO:0000313" key="2">
    <source>
        <dbReference type="Proteomes" id="UP001055439"/>
    </source>
</evidence>
<gene>
    <name evidence="1" type="ORF">MUK42_22574</name>
</gene>
<dbReference type="EMBL" id="CP097508">
    <property type="protein sequence ID" value="URE08651.1"/>
    <property type="molecule type" value="Genomic_DNA"/>
</dbReference>
<evidence type="ECO:0000313" key="1">
    <source>
        <dbReference type="EMBL" id="URE08651.1"/>
    </source>
</evidence>
<dbReference type="Proteomes" id="UP001055439">
    <property type="component" value="Chromosome 6"/>
</dbReference>
<keyword evidence="2" id="KW-1185">Reference proteome</keyword>
<proteinExistence type="predicted"/>
<sequence>MIHPLDFTGSAKQNERWFAATKKATAAAFGHQRSTRSNPGNNLRYGFAAMPRRMSRLMACIHSSSIALACLHLPSVSSLFLGQIVDAANHRERCI</sequence>
<protein>
    <submittedName>
        <fullName evidence="1">Uncharacterized protein</fullName>
    </submittedName>
</protein>
<dbReference type="AlphaFoldDB" id="A0A9E7G5J2"/>
<reference evidence="1" key="1">
    <citation type="submission" date="2022-05" db="EMBL/GenBank/DDBJ databases">
        <title>The Musa troglodytarum L. genome provides insights into the mechanism of non-climacteric behaviour and enrichment of carotenoids.</title>
        <authorList>
            <person name="Wang J."/>
        </authorList>
    </citation>
    <scope>NUCLEOTIDE SEQUENCE</scope>
    <source>
        <tissue evidence="1">Leaf</tissue>
    </source>
</reference>